<gene>
    <name evidence="7" type="ORF">SAMN02745130_00526</name>
</gene>
<evidence type="ECO:0000259" key="6">
    <source>
        <dbReference type="Pfam" id="PF01694"/>
    </source>
</evidence>
<protein>
    <submittedName>
        <fullName evidence="7">Rhomboid family GlyGly-CTERM serine protease</fullName>
    </submittedName>
</protein>
<dbReference type="STRING" id="92487.SAMN02745130_00526"/>
<feature type="transmembrane region" description="Helical" evidence="5">
    <location>
        <begin position="16"/>
        <end position="34"/>
    </location>
</feature>
<keyword evidence="2 5" id="KW-0812">Transmembrane</keyword>
<dbReference type="GO" id="GO:0006508">
    <property type="term" value="P:proteolysis"/>
    <property type="evidence" value="ECO:0007669"/>
    <property type="project" value="UniProtKB-KW"/>
</dbReference>
<evidence type="ECO:0000313" key="7">
    <source>
        <dbReference type="EMBL" id="SKA69637.1"/>
    </source>
</evidence>
<reference evidence="8" key="1">
    <citation type="submission" date="2017-02" db="EMBL/GenBank/DDBJ databases">
        <authorList>
            <person name="Varghese N."/>
            <person name="Submissions S."/>
        </authorList>
    </citation>
    <scope>NUCLEOTIDE SEQUENCE [LARGE SCALE GENOMIC DNA]</scope>
    <source>
        <strain evidence="8">ATCC 49788</strain>
    </source>
</reference>
<keyword evidence="8" id="KW-1185">Reference proteome</keyword>
<dbReference type="GO" id="GO:0016020">
    <property type="term" value="C:membrane"/>
    <property type="evidence" value="ECO:0007669"/>
    <property type="project" value="UniProtKB-SubCell"/>
</dbReference>
<dbReference type="Proteomes" id="UP000190460">
    <property type="component" value="Unassembled WGS sequence"/>
</dbReference>
<dbReference type="Pfam" id="PF01694">
    <property type="entry name" value="Rhomboid"/>
    <property type="match status" value="1"/>
</dbReference>
<keyword evidence="3 5" id="KW-1133">Transmembrane helix</keyword>
<dbReference type="GO" id="GO:0004252">
    <property type="term" value="F:serine-type endopeptidase activity"/>
    <property type="evidence" value="ECO:0007669"/>
    <property type="project" value="InterPro"/>
</dbReference>
<dbReference type="InterPro" id="IPR023826">
    <property type="entry name" value="Rhom-like_SP_proteobac"/>
</dbReference>
<evidence type="ECO:0000256" key="3">
    <source>
        <dbReference type="ARBA" id="ARBA00022989"/>
    </source>
</evidence>
<dbReference type="InterPro" id="IPR022764">
    <property type="entry name" value="Peptidase_S54_rhomboid_dom"/>
</dbReference>
<dbReference type="Gene3D" id="1.20.1540.10">
    <property type="entry name" value="Rhomboid-like"/>
    <property type="match status" value="1"/>
</dbReference>
<name>A0A1T4VXH6_9GAMM</name>
<comment type="subcellular location">
    <subcellularLocation>
        <location evidence="1">Membrane</location>
        <topology evidence="1">Multi-pass membrane protein</topology>
    </subcellularLocation>
</comment>
<feature type="transmembrane region" description="Helical" evidence="5">
    <location>
        <begin position="126"/>
        <end position="150"/>
    </location>
</feature>
<keyword evidence="7" id="KW-0378">Hydrolase</keyword>
<feature type="domain" description="Peptidase S54 rhomboid" evidence="6">
    <location>
        <begin position="5"/>
        <end position="149"/>
    </location>
</feature>
<proteinExistence type="predicted"/>
<feature type="transmembrane region" description="Helical" evidence="5">
    <location>
        <begin position="46"/>
        <end position="64"/>
    </location>
</feature>
<keyword evidence="7" id="KW-0645">Protease</keyword>
<organism evidence="7 8">
    <name type="scientific">Thiothrix eikelboomii</name>
    <dbReference type="NCBI Taxonomy" id="92487"/>
    <lineage>
        <taxon>Bacteria</taxon>
        <taxon>Pseudomonadati</taxon>
        <taxon>Pseudomonadota</taxon>
        <taxon>Gammaproteobacteria</taxon>
        <taxon>Thiotrichales</taxon>
        <taxon>Thiotrichaceae</taxon>
        <taxon>Thiothrix</taxon>
    </lineage>
</organism>
<evidence type="ECO:0000313" key="8">
    <source>
        <dbReference type="Proteomes" id="UP000190460"/>
    </source>
</evidence>
<evidence type="ECO:0000256" key="4">
    <source>
        <dbReference type="ARBA" id="ARBA00023136"/>
    </source>
</evidence>
<evidence type="ECO:0000256" key="1">
    <source>
        <dbReference type="ARBA" id="ARBA00004141"/>
    </source>
</evidence>
<evidence type="ECO:0000256" key="5">
    <source>
        <dbReference type="SAM" id="Phobius"/>
    </source>
</evidence>
<dbReference type="EMBL" id="FUYB01000002">
    <property type="protein sequence ID" value="SKA69637.1"/>
    <property type="molecule type" value="Genomic_DNA"/>
</dbReference>
<evidence type="ECO:0000256" key="2">
    <source>
        <dbReference type="ARBA" id="ARBA00022692"/>
    </source>
</evidence>
<dbReference type="InterPro" id="IPR035952">
    <property type="entry name" value="Rhomboid-like_sf"/>
</dbReference>
<keyword evidence="4 5" id="KW-0472">Membrane</keyword>
<dbReference type="NCBIfam" id="TIGR03902">
    <property type="entry name" value="rhom_GG_sort"/>
    <property type="match status" value="1"/>
</dbReference>
<sequence length="156" mass="17257">MILQGELWRLFTAHCVHLNLTHLGLNLAGWWLFLKLCGSLFSLKQLSWYILVLAFGISGLLLSLQTHLQWYLGFSGVLYGLLLRGGIQLSVQPERGLGLALISVLSLKFAWDSYNSQVLSSAQLIGAPVILTAHGYGLLIGCILSVPILYKHLKLK</sequence>
<dbReference type="SUPFAM" id="SSF144091">
    <property type="entry name" value="Rhomboid-like"/>
    <property type="match status" value="1"/>
</dbReference>
<accession>A0A1T4VXH6</accession>
<dbReference type="AlphaFoldDB" id="A0A1T4VXH6"/>